<feature type="domain" description="HNH nuclease" evidence="1">
    <location>
        <begin position="3"/>
        <end position="34"/>
    </location>
</feature>
<keyword evidence="3" id="KW-1185">Reference proteome</keyword>
<protein>
    <submittedName>
        <fullName evidence="2">HNH endonuclease</fullName>
    </submittedName>
</protein>
<dbReference type="InterPro" id="IPR003615">
    <property type="entry name" value="HNH_nuc"/>
</dbReference>
<dbReference type="Pfam" id="PF13392">
    <property type="entry name" value="HNH_3"/>
    <property type="match status" value="1"/>
</dbReference>
<dbReference type="InterPro" id="IPR044925">
    <property type="entry name" value="His-Me_finger_sf"/>
</dbReference>
<organism evidence="2 3">
    <name type="scientific">Alcaligenes faecalis</name>
    <dbReference type="NCBI Taxonomy" id="511"/>
    <lineage>
        <taxon>Bacteria</taxon>
        <taxon>Pseudomonadati</taxon>
        <taxon>Pseudomonadota</taxon>
        <taxon>Betaproteobacteria</taxon>
        <taxon>Burkholderiales</taxon>
        <taxon>Alcaligenaceae</taxon>
        <taxon>Alcaligenes</taxon>
    </lineage>
</organism>
<evidence type="ECO:0000313" key="3">
    <source>
        <dbReference type="Proteomes" id="UP001211866"/>
    </source>
</evidence>
<dbReference type="EMBL" id="CP096916">
    <property type="protein sequence ID" value="WBM40003.1"/>
    <property type="molecule type" value="Genomic_DNA"/>
</dbReference>
<proteinExistence type="predicted"/>
<gene>
    <name evidence="2" type="ORF">M2J83_09395</name>
</gene>
<dbReference type="SUPFAM" id="SSF54060">
    <property type="entry name" value="His-Me finger endonucleases"/>
    <property type="match status" value="1"/>
</dbReference>
<keyword evidence="2" id="KW-0255">Endonuclease</keyword>
<reference evidence="2 3" key="1">
    <citation type="submission" date="2022-05" db="EMBL/GenBank/DDBJ databases">
        <title>Complete sequence of strain NY11312.</title>
        <authorList>
            <person name="Zhou D."/>
        </authorList>
    </citation>
    <scope>NUCLEOTIDE SEQUENCE [LARGE SCALE GENOMIC DNA]</scope>
    <source>
        <strain evidence="2 3">NY11312</strain>
    </source>
</reference>
<keyword evidence="2" id="KW-0540">Nuclease</keyword>
<evidence type="ECO:0000313" key="2">
    <source>
        <dbReference type="EMBL" id="WBM40003.1"/>
    </source>
</evidence>
<name>A0ABY7N795_ALCFA</name>
<dbReference type="Proteomes" id="UP001211866">
    <property type="component" value="Chromosome"/>
</dbReference>
<keyword evidence="2" id="KW-0378">Hydrolase</keyword>
<dbReference type="Gene3D" id="3.90.75.10">
    <property type="entry name" value="Homing Intron 3 (I-ppo) Encoded Endonuclease, Chain A"/>
    <property type="match status" value="1"/>
</dbReference>
<sequence length="101" mass="11113">MDIPKGMDVCHSCDNRRCINPDHLFLGTRKENMQDAVSKGRQAKGFALPQTKISAYVEAEIVTMAKQGIPYKDIASAFGICRQHAGHIAIQNGVRRDGVSK</sequence>
<evidence type="ECO:0000259" key="1">
    <source>
        <dbReference type="Pfam" id="PF13392"/>
    </source>
</evidence>
<dbReference type="InterPro" id="IPR044930">
    <property type="entry name" value="Homing_endonuclease_His-Me"/>
</dbReference>
<dbReference type="GO" id="GO:0004519">
    <property type="term" value="F:endonuclease activity"/>
    <property type="evidence" value="ECO:0007669"/>
    <property type="project" value="UniProtKB-KW"/>
</dbReference>
<accession>A0ABY7N795</accession>